<keyword evidence="10" id="KW-1185">Reference proteome</keyword>
<feature type="domain" description="Radical SAM core" evidence="8">
    <location>
        <begin position="441"/>
        <end position="682"/>
    </location>
</feature>
<accession>A0ABR1HS87</accession>
<evidence type="ECO:0000256" key="2">
    <source>
        <dbReference type="ARBA" id="ARBA00022485"/>
    </source>
</evidence>
<dbReference type="InterPro" id="IPR007197">
    <property type="entry name" value="rSAM"/>
</dbReference>
<organism evidence="9 10">
    <name type="scientific">Neonectria punicea</name>
    <dbReference type="NCBI Taxonomy" id="979145"/>
    <lineage>
        <taxon>Eukaryota</taxon>
        <taxon>Fungi</taxon>
        <taxon>Dikarya</taxon>
        <taxon>Ascomycota</taxon>
        <taxon>Pezizomycotina</taxon>
        <taxon>Sordariomycetes</taxon>
        <taxon>Hypocreomycetidae</taxon>
        <taxon>Hypocreales</taxon>
        <taxon>Nectriaceae</taxon>
        <taxon>Neonectria</taxon>
    </lineage>
</organism>
<keyword evidence="6" id="KW-0408">Iron</keyword>
<dbReference type="PANTHER" id="PTHR30538">
    <property type="entry name" value="LYSINE 2,3-AMINOMUTASE-RELATED"/>
    <property type="match status" value="1"/>
</dbReference>
<dbReference type="InterPro" id="IPR058240">
    <property type="entry name" value="rSAM_sf"/>
</dbReference>
<sequence>MPILMENDPNSADGPHPSAIKVIIKRPFCYGIGKEQRDGDGIGISPNAARIIRQWGDVDARLRDFVSNATHMSIFSPTNELLLENPMDCFAVGDGYLIHRGTLVFVLYEYARSIGIDIRLSSSVTEYWETAKEAGVVVNGTRLAADCVICAEGIHSRGRAMIMGQRDFDEEAKSVFSAFRGYMRMDELRGDADTQWFVDEARSKDFFQVWAANGTHFSFFTAQRGEVLVWYAARKTPSSTKPDLDTRSPPDIETALQWMQTWPVREQLQPVVRKAAQGFFIHTRHASQRPLKTWRSPLGRMMVTGDAAHPTPSASAQSGSQAIEDGAVLAITLELSGKTDVPMALQVAERIRTTWLPISASPTFIPPEQFIQRVQEGIKKAPMTVRLSPHILSVINWQDPLNDPVRRQFIPLSTPLNMDHPASDLDPMHESKYSPVPGLIHRYPDRALFMATSICPVYCRFCFRSYTVGTETESVKKQRFLPILKKWEPRFQYIENTPSLKDVVISGGDSYLLEPAQLKYIGERLLNIPHIRRFRFATKGLAVSPSRLLDPENDWVSTVIELEHKARRMGKHICLHTHFNTVNEISWITRRGAQRLYEAGVTVRNQSVLLNGVNNTPERMCALVHALGDINIQPYYVYQGDIIPGAEDLRTPMSDSLALERAVRGQIAGFLVPQFILDLPAEGGKRLTRGLESYDHHIGLSKLTAPGLKGEPTTMEYWDPLWSLSEEGRHEVLQRFGKL</sequence>
<keyword evidence="4" id="KW-0479">Metal-binding</keyword>
<dbReference type="SFLD" id="SFLDG01070">
    <property type="entry name" value="PLP-dependent"/>
    <property type="match status" value="1"/>
</dbReference>
<dbReference type="NCBIfam" id="TIGR00238">
    <property type="entry name" value="KamA family radical SAM protein"/>
    <property type="match status" value="1"/>
</dbReference>
<evidence type="ECO:0000256" key="6">
    <source>
        <dbReference type="ARBA" id="ARBA00023004"/>
    </source>
</evidence>
<name>A0ABR1HS87_9HYPO</name>
<proteinExistence type="predicted"/>
<protein>
    <recommendedName>
        <fullName evidence="8">Radical SAM core domain-containing protein</fullName>
    </recommendedName>
</protein>
<dbReference type="SUPFAM" id="SSF102114">
    <property type="entry name" value="Radical SAM enzymes"/>
    <property type="match status" value="1"/>
</dbReference>
<evidence type="ECO:0000313" key="10">
    <source>
        <dbReference type="Proteomes" id="UP001498476"/>
    </source>
</evidence>
<keyword evidence="2" id="KW-0004">4Fe-4S</keyword>
<evidence type="ECO:0000259" key="8">
    <source>
        <dbReference type="PROSITE" id="PS51918"/>
    </source>
</evidence>
<evidence type="ECO:0000256" key="4">
    <source>
        <dbReference type="ARBA" id="ARBA00022723"/>
    </source>
</evidence>
<dbReference type="InterPro" id="IPR003739">
    <property type="entry name" value="Lys_aminomutase/Glu_NH3_mut"/>
</dbReference>
<dbReference type="Gene3D" id="3.20.20.70">
    <property type="entry name" value="Aldolase class I"/>
    <property type="match status" value="1"/>
</dbReference>
<dbReference type="InterPro" id="IPR036188">
    <property type="entry name" value="FAD/NAD-bd_sf"/>
</dbReference>
<dbReference type="PROSITE" id="PS51918">
    <property type="entry name" value="RADICAL_SAM"/>
    <property type="match status" value="1"/>
</dbReference>
<comment type="caution">
    <text evidence="9">The sequence shown here is derived from an EMBL/GenBank/DDBJ whole genome shotgun (WGS) entry which is preliminary data.</text>
</comment>
<keyword evidence="5" id="KW-0663">Pyridoxal phosphate</keyword>
<dbReference type="Proteomes" id="UP001498476">
    <property type="component" value="Unassembled WGS sequence"/>
</dbReference>
<dbReference type="Gene3D" id="3.50.50.60">
    <property type="entry name" value="FAD/NAD(P)-binding domain"/>
    <property type="match status" value="1"/>
</dbReference>
<dbReference type="PANTHER" id="PTHR30538:SF0">
    <property type="entry name" value="L-LYSINE 2,3-AMINOMUTASE AQ_1632-RELATED"/>
    <property type="match status" value="1"/>
</dbReference>
<evidence type="ECO:0000256" key="5">
    <source>
        <dbReference type="ARBA" id="ARBA00022898"/>
    </source>
</evidence>
<keyword evidence="3" id="KW-0949">S-adenosyl-L-methionine</keyword>
<dbReference type="SUPFAM" id="SSF51905">
    <property type="entry name" value="FAD/NAD(P)-binding domain"/>
    <property type="match status" value="1"/>
</dbReference>
<reference evidence="9 10" key="1">
    <citation type="journal article" date="2025" name="Microbiol. Resour. Announc.">
        <title>Draft genome sequences for Neonectria magnoliae and Neonectria punicea, canker pathogens of Liriodendron tulipifera and Acer saccharum in West Virginia.</title>
        <authorList>
            <person name="Petronek H.M."/>
            <person name="Kasson M.T."/>
            <person name="Metheny A.M."/>
            <person name="Stauder C.M."/>
            <person name="Lovett B."/>
            <person name="Lynch S.C."/>
            <person name="Garnas J.R."/>
            <person name="Kasson L.R."/>
            <person name="Stajich J.E."/>
        </authorList>
    </citation>
    <scope>NUCLEOTIDE SEQUENCE [LARGE SCALE GENOMIC DNA]</scope>
    <source>
        <strain evidence="9 10">NRRL 64653</strain>
    </source>
</reference>
<evidence type="ECO:0000313" key="9">
    <source>
        <dbReference type="EMBL" id="KAK7424078.1"/>
    </source>
</evidence>
<gene>
    <name evidence="9" type="ORF">QQX98_000688</name>
</gene>
<dbReference type="EMBL" id="JAZAVJ010000006">
    <property type="protein sequence ID" value="KAK7424078.1"/>
    <property type="molecule type" value="Genomic_DNA"/>
</dbReference>
<keyword evidence="7" id="KW-0411">Iron-sulfur</keyword>
<evidence type="ECO:0000256" key="7">
    <source>
        <dbReference type="ARBA" id="ARBA00023014"/>
    </source>
</evidence>
<dbReference type="SFLD" id="SFLDS00029">
    <property type="entry name" value="Radical_SAM"/>
    <property type="match status" value="1"/>
</dbReference>
<evidence type="ECO:0000256" key="3">
    <source>
        <dbReference type="ARBA" id="ARBA00022691"/>
    </source>
</evidence>
<comment type="cofactor">
    <cofactor evidence="1">
        <name>pyridoxal 5'-phosphate</name>
        <dbReference type="ChEBI" id="CHEBI:597326"/>
    </cofactor>
</comment>
<evidence type="ECO:0000256" key="1">
    <source>
        <dbReference type="ARBA" id="ARBA00001933"/>
    </source>
</evidence>
<dbReference type="InterPro" id="IPR013785">
    <property type="entry name" value="Aldolase_TIM"/>
</dbReference>